<reference evidence="1 2" key="1">
    <citation type="submission" date="2022-10" db="EMBL/GenBank/DDBJ databases">
        <title>A novel Pseudomonas species, isolated from Passiflora incarnata leaves.</title>
        <authorList>
            <person name="Cueva-Yesquen L.G."/>
            <person name="Fantinatti-Garboggini F."/>
        </authorList>
    </citation>
    <scope>NUCLEOTIDE SEQUENCE [LARGE SCALE GENOMIC DNA]</scope>
    <source>
        <strain evidence="1 2">CBMAI 2609</strain>
    </source>
</reference>
<protein>
    <submittedName>
        <fullName evidence="1">Addiction module antidote protein</fullName>
    </submittedName>
</protein>
<dbReference type="EMBL" id="JAPDIQ010000001">
    <property type="protein sequence ID" value="MDH4761455.1"/>
    <property type="molecule type" value="Genomic_DNA"/>
</dbReference>
<dbReference type="Proteomes" id="UP001157461">
    <property type="component" value="Unassembled WGS sequence"/>
</dbReference>
<organism evidence="1 2">
    <name type="scientific">Pseudomonas flavocrustae</name>
    <dbReference type="NCBI Taxonomy" id="2991719"/>
    <lineage>
        <taxon>Bacteria</taxon>
        <taxon>Pseudomonadati</taxon>
        <taxon>Pseudomonadota</taxon>
        <taxon>Gammaproteobacteria</taxon>
        <taxon>Pseudomonadales</taxon>
        <taxon>Pseudomonadaceae</taxon>
        <taxon>Pseudomonas</taxon>
    </lineage>
</organism>
<comment type="caution">
    <text evidence="1">The sequence shown here is derived from an EMBL/GenBank/DDBJ whole genome shotgun (WGS) entry which is preliminary data.</text>
</comment>
<keyword evidence="2" id="KW-1185">Reference proteome</keyword>
<name>A0ABT6IAE6_9PSED</name>
<evidence type="ECO:0000313" key="2">
    <source>
        <dbReference type="Proteomes" id="UP001157461"/>
    </source>
</evidence>
<evidence type="ECO:0000313" key="1">
    <source>
        <dbReference type="EMBL" id="MDH4761455.1"/>
    </source>
</evidence>
<gene>
    <name evidence="1" type="ORF">OMP44_00830</name>
</gene>
<accession>A0ABT6IAE6</accession>
<sequence length="57" mass="6437">MRDRSHDEAMAEQLRADPAYAFELLAHVMRDGDPAELDILLRQLALAVGAHDQARHE</sequence>
<proteinExistence type="predicted"/>